<name>A0AA36I2C7_9DINO</name>
<protein>
    <recommendedName>
        <fullName evidence="7">Neurotransmitter-gated ion-channel ligand-binding domain-containing protein</fullName>
    </recommendedName>
</protein>
<dbReference type="Gene3D" id="1.20.58.390">
    <property type="entry name" value="Neurotransmitter-gated ion-channel transmembrane domain"/>
    <property type="match status" value="1"/>
</dbReference>
<dbReference type="InterPro" id="IPR006201">
    <property type="entry name" value="Neur_channel"/>
</dbReference>
<keyword evidence="3 5" id="KW-1133">Transmembrane helix</keyword>
<dbReference type="Pfam" id="PF02931">
    <property type="entry name" value="Neur_chan_LBD"/>
    <property type="match status" value="1"/>
</dbReference>
<feature type="transmembrane region" description="Helical" evidence="5">
    <location>
        <begin position="367"/>
        <end position="384"/>
    </location>
</feature>
<evidence type="ECO:0000256" key="6">
    <source>
        <dbReference type="SAM" id="SignalP"/>
    </source>
</evidence>
<dbReference type="GO" id="GO:0004888">
    <property type="term" value="F:transmembrane signaling receptor activity"/>
    <property type="evidence" value="ECO:0007669"/>
    <property type="project" value="InterPro"/>
</dbReference>
<dbReference type="InterPro" id="IPR036719">
    <property type="entry name" value="Neuro-gated_channel_TM_sf"/>
</dbReference>
<feature type="transmembrane region" description="Helical" evidence="5">
    <location>
        <begin position="299"/>
        <end position="317"/>
    </location>
</feature>
<dbReference type="Proteomes" id="UP001178507">
    <property type="component" value="Unassembled WGS sequence"/>
</dbReference>
<evidence type="ECO:0000313" key="9">
    <source>
        <dbReference type="Proteomes" id="UP001178507"/>
    </source>
</evidence>
<comment type="subcellular location">
    <subcellularLocation>
        <location evidence="1">Membrane</location>
        <topology evidence="1">Multi-pass membrane protein</topology>
    </subcellularLocation>
</comment>
<evidence type="ECO:0000256" key="5">
    <source>
        <dbReference type="SAM" id="Phobius"/>
    </source>
</evidence>
<dbReference type="EMBL" id="CAUJNA010000657">
    <property type="protein sequence ID" value="CAJ1379768.1"/>
    <property type="molecule type" value="Genomic_DNA"/>
</dbReference>
<feature type="signal peptide" evidence="6">
    <location>
        <begin position="1"/>
        <end position="21"/>
    </location>
</feature>
<evidence type="ECO:0000256" key="2">
    <source>
        <dbReference type="ARBA" id="ARBA00022692"/>
    </source>
</evidence>
<dbReference type="PANTHER" id="PTHR18945">
    <property type="entry name" value="NEUROTRANSMITTER GATED ION CHANNEL"/>
    <property type="match status" value="1"/>
</dbReference>
<feature type="domain" description="Neurotransmitter-gated ion-channel ligand-binding" evidence="7">
    <location>
        <begin position="69"/>
        <end position="259"/>
    </location>
</feature>
<dbReference type="InterPro" id="IPR038050">
    <property type="entry name" value="Neuro_actylchol_rec"/>
</dbReference>
<feature type="transmembrane region" description="Helical" evidence="5">
    <location>
        <begin position="337"/>
        <end position="355"/>
    </location>
</feature>
<dbReference type="InterPro" id="IPR036734">
    <property type="entry name" value="Neur_chan_lig-bd_sf"/>
</dbReference>
<dbReference type="GO" id="GO:0016020">
    <property type="term" value="C:membrane"/>
    <property type="evidence" value="ECO:0007669"/>
    <property type="project" value="UniProtKB-SubCell"/>
</dbReference>
<evidence type="ECO:0000313" key="8">
    <source>
        <dbReference type="EMBL" id="CAJ1379768.1"/>
    </source>
</evidence>
<accession>A0AA36I2C7</accession>
<evidence type="ECO:0000256" key="3">
    <source>
        <dbReference type="ARBA" id="ARBA00022989"/>
    </source>
</evidence>
<feature type="transmembrane region" description="Helical" evidence="5">
    <location>
        <begin position="264"/>
        <end position="287"/>
    </location>
</feature>
<keyword evidence="2 5" id="KW-0812">Transmembrane</keyword>
<dbReference type="SUPFAM" id="SSF90112">
    <property type="entry name" value="Neurotransmitter-gated ion-channel transmembrane pore"/>
    <property type="match status" value="1"/>
</dbReference>
<reference evidence="8" key="1">
    <citation type="submission" date="2023-08" db="EMBL/GenBank/DDBJ databases">
        <authorList>
            <person name="Chen Y."/>
            <person name="Shah S."/>
            <person name="Dougan E. K."/>
            <person name="Thang M."/>
            <person name="Chan C."/>
        </authorList>
    </citation>
    <scope>NUCLEOTIDE SEQUENCE</scope>
</reference>
<dbReference type="AlphaFoldDB" id="A0AA36I2C7"/>
<organism evidence="8 9">
    <name type="scientific">Effrenium voratum</name>
    <dbReference type="NCBI Taxonomy" id="2562239"/>
    <lineage>
        <taxon>Eukaryota</taxon>
        <taxon>Sar</taxon>
        <taxon>Alveolata</taxon>
        <taxon>Dinophyceae</taxon>
        <taxon>Suessiales</taxon>
        <taxon>Symbiodiniaceae</taxon>
        <taxon>Effrenium</taxon>
    </lineage>
</organism>
<keyword evidence="6" id="KW-0732">Signal</keyword>
<keyword evidence="9" id="KW-1185">Reference proteome</keyword>
<feature type="chain" id="PRO_5041277862" description="Neurotransmitter-gated ion-channel ligand-binding domain-containing protein" evidence="6">
    <location>
        <begin position="22"/>
        <end position="426"/>
    </location>
</feature>
<dbReference type="Gene3D" id="2.70.170.10">
    <property type="entry name" value="Neurotransmitter-gated ion-channel ligand-binding domain"/>
    <property type="match status" value="1"/>
</dbReference>
<gene>
    <name evidence="8" type="ORF">EVOR1521_LOCUS7904</name>
</gene>
<dbReference type="InterPro" id="IPR006202">
    <property type="entry name" value="Neur_chan_lig-bd"/>
</dbReference>
<sequence>MIQLFPSMIRVLALFTASSTACTTSTDSSCTPSGPVAARQLLQTIPAVLGREDQASHLDTQSLSDGVALRPHEGGPADVIQVDVALKAFFGADLHNEAWEGDLVLMLSWHDPRAAGLVPKEHQTRTLSQQQAQKLLWTPDVEVTNIELDGFQVISTSYVVSLDGVVNKTQRVLVKIKEDFDGKQFPYDEQALNVRLASTSYMVDDVQLVAAPGTNLTNPGAEVFDHSDWTYLGHGLTVFEEMTGTLRKSRAQFQIQLKRDATPYLSYTIFPEIMIVVLSYTVFLFPVTPAFAMPRVSSAVIAFLSILTISTRTTAMLPEVRRGLVWMELFEVTCKMLLFSVILLNILVEMVFHTWQQPELAVQLIKELRLGFPVVAGVSIAACWRAAGTRLELCCQLQRCGLLLVLVMFLISVIRRSRKYAALQEK</sequence>
<keyword evidence="4 5" id="KW-0472">Membrane</keyword>
<evidence type="ECO:0000256" key="1">
    <source>
        <dbReference type="ARBA" id="ARBA00004141"/>
    </source>
</evidence>
<evidence type="ECO:0000256" key="4">
    <source>
        <dbReference type="ARBA" id="ARBA00023136"/>
    </source>
</evidence>
<comment type="caution">
    <text evidence="8">The sequence shown here is derived from an EMBL/GenBank/DDBJ whole genome shotgun (WGS) entry which is preliminary data.</text>
</comment>
<proteinExistence type="predicted"/>
<evidence type="ECO:0000259" key="7">
    <source>
        <dbReference type="Pfam" id="PF02931"/>
    </source>
</evidence>
<dbReference type="SUPFAM" id="SSF63712">
    <property type="entry name" value="Nicotinic receptor ligand binding domain-like"/>
    <property type="match status" value="1"/>
</dbReference>
<feature type="transmembrane region" description="Helical" evidence="5">
    <location>
        <begin position="396"/>
        <end position="414"/>
    </location>
</feature>
<dbReference type="GO" id="GO:0005230">
    <property type="term" value="F:extracellular ligand-gated monoatomic ion channel activity"/>
    <property type="evidence" value="ECO:0007669"/>
    <property type="project" value="InterPro"/>
</dbReference>